<keyword evidence="4" id="KW-0843">Virulence</keyword>
<dbReference type="SUPFAM" id="SSF52540">
    <property type="entry name" value="P-loop containing nucleoside triphosphate hydrolases"/>
    <property type="match status" value="1"/>
</dbReference>
<reference evidence="10" key="1">
    <citation type="submission" date="2016-10" db="EMBL/GenBank/DDBJ databases">
        <authorList>
            <person name="Varghese N."/>
            <person name="Submissions S."/>
        </authorList>
    </citation>
    <scope>NUCLEOTIDE SEQUENCE [LARGE SCALE GENOMIC DNA]</scope>
    <source>
        <strain evidence="10">S6-262</strain>
    </source>
</reference>
<keyword evidence="3" id="KW-0067">ATP-binding</keyword>
<proteinExistence type="inferred from homology"/>
<evidence type="ECO:0000256" key="5">
    <source>
        <dbReference type="ARBA" id="ARBA00023635"/>
    </source>
</evidence>
<dbReference type="NCBIfam" id="TIGR00929">
    <property type="entry name" value="VirB4_CagE"/>
    <property type="match status" value="1"/>
</dbReference>
<dbReference type="InterPro" id="IPR043964">
    <property type="entry name" value="P-loop_TraG"/>
</dbReference>
<evidence type="ECO:0000256" key="4">
    <source>
        <dbReference type="ARBA" id="ARBA00023026"/>
    </source>
</evidence>
<sequence>MSKWIGPAVWGKREARAGDRLPYARLRGEQTLALRDGGVMRVLAVPGIAFETEETEQLDHMLAVRETMLRSALDARFVIYHHVVRRRVEVAASDASDDAFSRELGRRWSAALSARRLYVNDQYLTVLRRPARGKTGWAERVGRRMNGAGEVDAPTLRELDAAVTALAAGLAPYGARVLGGYDGAAGGRCSEPLELLSALYNGETRPVLAPAEGTDVGHHLPYARVSFGLDAIETRLPGGRRFAALLSVKEYPDATRAGIVDNLLRLPHEMVLTESFAPADRQVARERIDLAIRRLKSADAEAAAERAEMAAARDGLGAGQVGFGDHHLSLLVRAESLDALERAAAEAGAALADTGAVAVREDTGMEPAFWGQFPGNEAYVVRRSLISTANAAGFLSLHGFPGGKAAGNHWGDAVGVLETTSATPYFFNFHEGDLGNFTVIGPSGSGKTVALNFLAAQAQRFGPRLVFFDKDRGAEIFLRAIGGHYARLTPGEPTGMNPLALPDTPANQAFLRDWLAVLLQADGPEELATIAGAVAAAYDHDPAFRRLRHLGELLGGARRPEAGDLVHRLQPWIGAGEHAWLFDNPVDRLDLDAQTLGFDMTQLLDTPRLRTPAMMYLFHRVDERLDGEPTMILIDEGWKALDDAVFAGRIRDWLKTLRKRNALVGFATQSAADALGSSIASAIVEQTATSIFMPNAKAKAEDYCSGFGLSEHELALVRALPAESRCFLVRHANHSVVVRLDLSGTGEMLAVLSGREASVRRLDRIRAEVGDDPARWYPLLTGAPWPGGRPEDHDWFMEAAE</sequence>
<evidence type="ECO:0000259" key="8">
    <source>
        <dbReference type="Pfam" id="PF19044"/>
    </source>
</evidence>
<dbReference type="InterPro" id="IPR018145">
    <property type="entry name" value="CagE_TrbE_VirB_cntrl_dom"/>
</dbReference>
<evidence type="ECO:0000256" key="6">
    <source>
        <dbReference type="SAM" id="Coils"/>
    </source>
</evidence>
<dbReference type="OrthoDB" id="9816422at2"/>
<protein>
    <recommendedName>
        <fullName evidence="5">Type IV secretion system protein virB4</fullName>
    </recommendedName>
</protein>
<dbReference type="GO" id="GO:0005524">
    <property type="term" value="F:ATP binding"/>
    <property type="evidence" value="ECO:0007669"/>
    <property type="project" value="UniProtKB-KW"/>
</dbReference>
<feature type="domain" description="CagE TrbE VirB component of type IV transporter system central" evidence="7">
    <location>
        <begin position="177"/>
        <end position="382"/>
    </location>
</feature>
<comment type="similarity">
    <text evidence="1">Belongs to the TrbE/VirB4 family.</text>
</comment>
<keyword evidence="2" id="KW-0547">Nucleotide-binding</keyword>
<dbReference type="Proteomes" id="UP000199206">
    <property type="component" value="Unassembled WGS sequence"/>
</dbReference>
<dbReference type="Pfam" id="PF03135">
    <property type="entry name" value="CagE_TrbE_VirB"/>
    <property type="match status" value="1"/>
</dbReference>
<dbReference type="Gene3D" id="3.40.50.300">
    <property type="entry name" value="P-loop containing nucleotide triphosphate hydrolases"/>
    <property type="match status" value="1"/>
</dbReference>
<keyword evidence="6" id="KW-0175">Coiled coil</keyword>
<dbReference type="AlphaFoldDB" id="A0A1H8JAW9"/>
<name>A0A1H8JAW9_9SPHN</name>
<organism evidence="9 10">
    <name type="scientific">Sphingomonas gellani</name>
    <dbReference type="NCBI Taxonomy" id="1166340"/>
    <lineage>
        <taxon>Bacteria</taxon>
        <taxon>Pseudomonadati</taxon>
        <taxon>Pseudomonadota</taxon>
        <taxon>Alphaproteobacteria</taxon>
        <taxon>Sphingomonadales</taxon>
        <taxon>Sphingomonadaceae</taxon>
        <taxon>Sphingomonas</taxon>
    </lineage>
</organism>
<evidence type="ECO:0000256" key="2">
    <source>
        <dbReference type="ARBA" id="ARBA00022741"/>
    </source>
</evidence>
<dbReference type="Pfam" id="PF19044">
    <property type="entry name" value="P-loop_TraG"/>
    <property type="match status" value="1"/>
</dbReference>
<evidence type="ECO:0000256" key="1">
    <source>
        <dbReference type="ARBA" id="ARBA00006512"/>
    </source>
</evidence>
<evidence type="ECO:0000313" key="9">
    <source>
        <dbReference type="EMBL" id="SEN77930.1"/>
    </source>
</evidence>
<dbReference type="EMBL" id="FOCF01000012">
    <property type="protein sequence ID" value="SEN77930.1"/>
    <property type="molecule type" value="Genomic_DNA"/>
</dbReference>
<evidence type="ECO:0000259" key="7">
    <source>
        <dbReference type="Pfam" id="PF03135"/>
    </source>
</evidence>
<dbReference type="STRING" id="1166340.SAMN05192583_3558"/>
<evidence type="ECO:0000313" key="10">
    <source>
        <dbReference type="Proteomes" id="UP000199206"/>
    </source>
</evidence>
<feature type="domain" description="TraG P-loop" evidence="8">
    <location>
        <begin position="564"/>
        <end position="719"/>
    </location>
</feature>
<dbReference type="InterPro" id="IPR027417">
    <property type="entry name" value="P-loop_NTPase"/>
</dbReference>
<gene>
    <name evidence="9" type="ORF">SAMN05192583_3558</name>
</gene>
<dbReference type="PANTHER" id="PTHR30121">
    <property type="entry name" value="UNCHARACTERIZED PROTEIN YJGR-RELATED"/>
    <property type="match status" value="1"/>
</dbReference>
<dbReference type="PANTHER" id="PTHR30121:SF12">
    <property type="entry name" value="TYPE IV SECRETION SYSTEM PROTEIN CAGE"/>
    <property type="match status" value="1"/>
</dbReference>
<dbReference type="InterPro" id="IPR051162">
    <property type="entry name" value="T4SS_component"/>
</dbReference>
<feature type="coiled-coil region" evidence="6">
    <location>
        <begin position="281"/>
        <end position="308"/>
    </location>
</feature>
<dbReference type="RefSeq" id="WP_093667051.1">
    <property type="nucleotide sequence ID" value="NZ_FOCF01000012.1"/>
</dbReference>
<dbReference type="InterPro" id="IPR004346">
    <property type="entry name" value="CagE_TrbE_VirB"/>
</dbReference>
<accession>A0A1H8JAW9</accession>
<evidence type="ECO:0000256" key="3">
    <source>
        <dbReference type="ARBA" id="ARBA00022840"/>
    </source>
</evidence>
<keyword evidence="10" id="KW-1185">Reference proteome</keyword>